<dbReference type="Proteomes" id="UP000578449">
    <property type="component" value="Unassembled WGS sequence"/>
</dbReference>
<dbReference type="RefSeq" id="WP_185055117.1">
    <property type="nucleotide sequence ID" value="NZ_BAABIX010000018.1"/>
</dbReference>
<dbReference type="EMBL" id="JACHGN010000022">
    <property type="protein sequence ID" value="MBB5138229.1"/>
    <property type="molecule type" value="Genomic_DNA"/>
</dbReference>
<dbReference type="Gene3D" id="1.25.40.10">
    <property type="entry name" value="Tetratricopeptide repeat domain"/>
    <property type="match status" value="2"/>
</dbReference>
<dbReference type="InterPro" id="IPR011990">
    <property type="entry name" value="TPR-like_helical_dom_sf"/>
</dbReference>
<accession>A0A840PGX3</accession>
<dbReference type="InterPro" id="IPR019734">
    <property type="entry name" value="TPR_rpt"/>
</dbReference>
<organism evidence="1 2">
    <name type="scientific">Thermocatellispora tengchongensis</name>
    <dbReference type="NCBI Taxonomy" id="1073253"/>
    <lineage>
        <taxon>Bacteria</taxon>
        <taxon>Bacillati</taxon>
        <taxon>Actinomycetota</taxon>
        <taxon>Actinomycetes</taxon>
        <taxon>Streptosporangiales</taxon>
        <taxon>Streptosporangiaceae</taxon>
        <taxon>Thermocatellispora</taxon>
    </lineage>
</organism>
<dbReference type="PANTHER" id="PTHR12558">
    <property type="entry name" value="CELL DIVISION CYCLE 16,23,27"/>
    <property type="match status" value="1"/>
</dbReference>
<dbReference type="SUPFAM" id="SSF48452">
    <property type="entry name" value="TPR-like"/>
    <property type="match status" value="2"/>
</dbReference>
<reference evidence="1 2" key="1">
    <citation type="submission" date="2020-08" db="EMBL/GenBank/DDBJ databases">
        <title>Genomic Encyclopedia of Type Strains, Phase IV (KMG-IV): sequencing the most valuable type-strain genomes for metagenomic binning, comparative biology and taxonomic classification.</title>
        <authorList>
            <person name="Goeker M."/>
        </authorList>
    </citation>
    <scope>NUCLEOTIDE SEQUENCE [LARGE SCALE GENOMIC DNA]</scope>
    <source>
        <strain evidence="1 2">DSM 45615</strain>
    </source>
</reference>
<evidence type="ECO:0000313" key="1">
    <source>
        <dbReference type="EMBL" id="MBB5138229.1"/>
    </source>
</evidence>
<protein>
    <submittedName>
        <fullName evidence="1">Tetratricopeptide (TPR) repeat protein</fullName>
    </submittedName>
</protein>
<dbReference type="AlphaFoldDB" id="A0A840PGX3"/>
<comment type="caution">
    <text evidence="1">The sequence shown here is derived from an EMBL/GenBank/DDBJ whole genome shotgun (WGS) entry which is preliminary data.</text>
</comment>
<dbReference type="PANTHER" id="PTHR12558:SF13">
    <property type="entry name" value="CELL DIVISION CYCLE PROTEIN 27 HOMOLOG"/>
    <property type="match status" value="1"/>
</dbReference>
<sequence>MDEAQMDIARRRLARRAALPAAVVAVAAALTAGAALLPGERPPPPPPPAATVPQAAYGEDLHGVTDLNALVAGLQARLARLPRDHTAWATLGSAYVEQARLTADPSYYPKAERALATSLALSPGNHAALTGQAALAAGRHDFAEAVRLATLSARANPYGPAAQGVLADAYTQLGRYADAEAAIGRMLRLRPGVAAYTRASYAAELRGDAEEARRMLELALADAYLPADVAYCEFHLGELALRSGDPDGARRRYARALAAYPAFTPALAGQARALALAGRLAEAAQAYAEVVARLPLPQYVVEYGEVLIKTGADPSAQWRLLAAQRRLGEAAGVRDDLTWAEYQADHGDPAAAVRHARAEYARNPNLVAADALAWALHRAGESAEALEHARKATATGWRNALLRHHRAEIEKALGMTDAARRSARLAREYNPRFDPDLPALARFS</sequence>
<proteinExistence type="predicted"/>
<dbReference type="SMART" id="SM00028">
    <property type="entry name" value="TPR"/>
    <property type="match status" value="4"/>
</dbReference>
<keyword evidence="2" id="KW-1185">Reference proteome</keyword>
<name>A0A840PGX3_9ACTN</name>
<gene>
    <name evidence="1" type="ORF">HNP84_007982</name>
</gene>
<evidence type="ECO:0000313" key="2">
    <source>
        <dbReference type="Proteomes" id="UP000578449"/>
    </source>
</evidence>